<dbReference type="Pfam" id="PF21597">
    <property type="entry name" value="TetR_C_43"/>
    <property type="match status" value="1"/>
</dbReference>
<evidence type="ECO:0000256" key="1">
    <source>
        <dbReference type="ARBA" id="ARBA00023015"/>
    </source>
</evidence>
<proteinExistence type="predicted"/>
<reference evidence="6 7" key="1">
    <citation type="submission" date="2017-06" db="EMBL/GenBank/DDBJ databases">
        <authorList>
            <person name="Kim H.J."/>
            <person name="Triplett B.A."/>
        </authorList>
    </citation>
    <scope>NUCLEOTIDE SEQUENCE [LARGE SCALE GENOMIC DNA]</scope>
    <source>
        <strain evidence="6">FRACA_ARgP5</strain>
    </source>
</reference>
<dbReference type="PROSITE" id="PS50977">
    <property type="entry name" value="HTH_TETR_2"/>
    <property type="match status" value="1"/>
</dbReference>
<accession>A0A2I2KQ08</accession>
<dbReference type="Proteomes" id="UP000234331">
    <property type="component" value="Unassembled WGS sequence"/>
</dbReference>
<evidence type="ECO:0000259" key="5">
    <source>
        <dbReference type="PROSITE" id="PS50977"/>
    </source>
</evidence>
<sequence length="191" mass="21371">MTTSETRRSDARRNHERVVRAAVEVFAELGLATTVPDVADRAGVGKATVYRNFPSRDDLVAAVITHQLRWFVNMTRSALDNPDAAAAFRELIAAWFDQIVLNRLAHDMLRTRSVTSADPQIADLITAFEQIVTRAQAANALRSDVNTEDLRTLITGCAQRLAETGRQDEDSRLLFRRLILDALRPQHDHAP</sequence>
<dbReference type="SUPFAM" id="SSF48498">
    <property type="entry name" value="Tetracyclin repressor-like, C-terminal domain"/>
    <property type="match status" value="1"/>
</dbReference>
<keyword evidence="7" id="KW-1185">Reference proteome</keyword>
<name>A0A2I2KQ08_9ACTN</name>
<dbReference type="PANTHER" id="PTHR30055">
    <property type="entry name" value="HTH-TYPE TRANSCRIPTIONAL REGULATOR RUTR"/>
    <property type="match status" value="1"/>
</dbReference>
<evidence type="ECO:0000313" key="6">
    <source>
        <dbReference type="EMBL" id="SNQ47744.1"/>
    </source>
</evidence>
<keyword evidence="2 4" id="KW-0238">DNA-binding</keyword>
<dbReference type="InterPro" id="IPR049445">
    <property type="entry name" value="TetR_SbtR-like_C"/>
</dbReference>
<evidence type="ECO:0000256" key="2">
    <source>
        <dbReference type="ARBA" id="ARBA00023125"/>
    </source>
</evidence>
<dbReference type="AlphaFoldDB" id="A0A2I2KQ08"/>
<dbReference type="InterPro" id="IPR001647">
    <property type="entry name" value="HTH_TetR"/>
</dbReference>
<evidence type="ECO:0000256" key="3">
    <source>
        <dbReference type="ARBA" id="ARBA00023163"/>
    </source>
</evidence>
<dbReference type="InterPro" id="IPR009057">
    <property type="entry name" value="Homeodomain-like_sf"/>
</dbReference>
<feature type="domain" description="HTH tetR-type" evidence="5">
    <location>
        <begin position="12"/>
        <end position="71"/>
    </location>
</feature>
<organism evidence="6 7">
    <name type="scientific">Frankia canadensis</name>
    <dbReference type="NCBI Taxonomy" id="1836972"/>
    <lineage>
        <taxon>Bacteria</taxon>
        <taxon>Bacillati</taxon>
        <taxon>Actinomycetota</taxon>
        <taxon>Actinomycetes</taxon>
        <taxon>Frankiales</taxon>
        <taxon>Frankiaceae</taxon>
        <taxon>Frankia</taxon>
    </lineage>
</organism>
<dbReference type="SUPFAM" id="SSF46689">
    <property type="entry name" value="Homeodomain-like"/>
    <property type="match status" value="1"/>
</dbReference>
<dbReference type="InterPro" id="IPR050109">
    <property type="entry name" value="HTH-type_TetR-like_transc_reg"/>
</dbReference>
<protein>
    <submittedName>
        <fullName evidence="6">Transcriptional regulator</fullName>
    </submittedName>
</protein>
<dbReference type="PANTHER" id="PTHR30055:SF234">
    <property type="entry name" value="HTH-TYPE TRANSCRIPTIONAL REGULATOR BETI"/>
    <property type="match status" value="1"/>
</dbReference>
<dbReference type="RefSeq" id="WP_243407444.1">
    <property type="nucleotide sequence ID" value="NZ_FZMO01000112.1"/>
</dbReference>
<dbReference type="GO" id="GO:0003700">
    <property type="term" value="F:DNA-binding transcription factor activity"/>
    <property type="evidence" value="ECO:0007669"/>
    <property type="project" value="TreeGrafter"/>
</dbReference>
<dbReference type="EMBL" id="FZMO01000112">
    <property type="protein sequence ID" value="SNQ47744.1"/>
    <property type="molecule type" value="Genomic_DNA"/>
</dbReference>
<dbReference type="Pfam" id="PF00440">
    <property type="entry name" value="TetR_N"/>
    <property type="match status" value="1"/>
</dbReference>
<dbReference type="InterPro" id="IPR036271">
    <property type="entry name" value="Tet_transcr_reg_TetR-rel_C_sf"/>
</dbReference>
<keyword evidence="1" id="KW-0805">Transcription regulation</keyword>
<evidence type="ECO:0000313" key="7">
    <source>
        <dbReference type="Proteomes" id="UP000234331"/>
    </source>
</evidence>
<gene>
    <name evidence="6" type="ORF">FRACA_20140</name>
</gene>
<dbReference type="Gene3D" id="1.10.357.10">
    <property type="entry name" value="Tetracycline Repressor, domain 2"/>
    <property type="match status" value="1"/>
</dbReference>
<evidence type="ECO:0000256" key="4">
    <source>
        <dbReference type="PROSITE-ProRule" id="PRU00335"/>
    </source>
</evidence>
<feature type="DNA-binding region" description="H-T-H motif" evidence="4">
    <location>
        <begin position="34"/>
        <end position="53"/>
    </location>
</feature>
<dbReference type="GO" id="GO:0000976">
    <property type="term" value="F:transcription cis-regulatory region binding"/>
    <property type="evidence" value="ECO:0007669"/>
    <property type="project" value="TreeGrafter"/>
</dbReference>
<keyword evidence="3" id="KW-0804">Transcription</keyword>
<dbReference type="PRINTS" id="PR00455">
    <property type="entry name" value="HTHTETR"/>
</dbReference>